<name>A0A316YUG1_9BASI</name>
<dbReference type="GeneID" id="37041779"/>
<keyword evidence="2" id="KW-1185">Reference proteome</keyword>
<reference evidence="1 2" key="1">
    <citation type="journal article" date="2018" name="Mol. Biol. Evol.">
        <title>Broad Genomic Sampling Reveals a Smut Pathogenic Ancestry of the Fungal Clade Ustilaginomycotina.</title>
        <authorList>
            <person name="Kijpornyongpan T."/>
            <person name="Mondo S.J."/>
            <person name="Barry K."/>
            <person name="Sandor L."/>
            <person name="Lee J."/>
            <person name="Lipzen A."/>
            <person name="Pangilinan J."/>
            <person name="LaButti K."/>
            <person name="Hainaut M."/>
            <person name="Henrissat B."/>
            <person name="Grigoriev I.V."/>
            <person name="Spatafora J.W."/>
            <person name="Aime M.C."/>
        </authorList>
    </citation>
    <scope>NUCLEOTIDE SEQUENCE [LARGE SCALE GENOMIC DNA]</scope>
    <source>
        <strain evidence="1 2">MCA 4198</strain>
    </source>
</reference>
<dbReference type="Proteomes" id="UP000245768">
    <property type="component" value="Unassembled WGS sequence"/>
</dbReference>
<accession>A0A316YUG1</accession>
<dbReference type="OrthoDB" id="2117718at2759"/>
<gene>
    <name evidence="1" type="ORF">FA10DRAFT_257550</name>
</gene>
<sequence>MTRDPDAPATKVRQISLPLSSAAGRLVNRTRPGPEAQDDIEVMRNALEGGLSSLPVDVGNTSPYPLYIPRSKNGELYKVQQAVHKAVVDIVARWWDEGEDFPKRMPLASDEEDVLRWLHPKRAYEPGCYRPDILLEEGTETWKVCEINARFPYNGFLGPLKMLQGSINTCPEALDQLGLKATNEADQIREPVASLFDPSKPLHILYEKEAWVGFDIHIVAELFAEKSGQKPHFVKPSSMRLSDRGKLYSTETGEDVEVEQVALEAPQALLKAMGEDVLKQVALRCRNDLRTVLLVHDKRFLAILRQEAPRLLERGVLHQAEYSAIMDNIIDSRLPRSKGFLEVLEECKRNEKAKDGYVLKATRTGWGKGHIFGYELDQEAWMAELEKLARPLADDQVDEYVLQRYVRQQQYPIWRHMEQRQQEYYLVVSILSLQGKYVGVGPTRIGERTHVKLGPGQPGIALSTLTDV</sequence>
<protein>
    <submittedName>
        <fullName evidence="1">Uncharacterized protein</fullName>
    </submittedName>
</protein>
<dbReference type="InParanoid" id="A0A316YUG1"/>
<dbReference type="RefSeq" id="XP_025380408.1">
    <property type="nucleotide sequence ID" value="XM_025519863.1"/>
</dbReference>
<proteinExistence type="predicted"/>
<dbReference type="SUPFAM" id="SSF56059">
    <property type="entry name" value="Glutathione synthetase ATP-binding domain-like"/>
    <property type="match status" value="1"/>
</dbReference>
<organism evidence="1 2">
    <name type="scientific">Acaromyces ingoldii</name>
    <dbReference type="NCBI Taxonomy" id="215250"/>
    <lineage>
        <taxon>Eukaryota</taxon>
        <taxon>Fungi</taxon>
        <taxon>Dikarya</taxon>
        <taxon>Basidiomycota</taxon>
        <taxon>Ustilaginomycotina</taxon>
        <taxon>Exobasidiomycetes</taxon>
        <taxon>Exobasidiales</taxon>
        <taxon>Cryptobasidiaceae</taxon>
        <taxon>Acaromyces</taxon>
    </lineage>
</organism>
<dbReference type="AlphaFoldDB" id="A0A316YUG1"/>
<dbReference type="EMBL" id="KZ819634">
    <property type="protein sequence ID" value="PWN93210.1"/>
    <property type="molecule type" value="Genomic_DNA"/>
</dbReference>
<evidence type="ECO:0000313" key="2">
    <source>
        <dbReference type="Proteomes" id="UP000245768"/>
    </source>
</evidence>
<evidence type="ECO:0000313" key="1">
    <source>
        <dbReference type="EMBL" id="PWN93210.1"/>
    </source>
</evidence>